<feature type="transmembrane region" description="Helical" evidence="1">
    <location>
        <begin position="25"/>
        <end position="43"/>
    </location>
</feature>
<reference evidence="2 3" key="1">
    <citation type="journal article" date="2021" name="ISME Commun">
        <title>Automated analysis of genomic sequences facilitates high-throughput and comprehensive description of bacteria.</title>
        <authorList>
            <person name="Hitch T.C.A."/>
        </authorList>
    </citation>
    <scope>NUCLEOTIDE SEQUENCE [LARGE SCALE GENOMIC DNA]</scope>
    <source>
        <strain evidence="2 3">Sanger_18</strain>
    </source>
</reference>
<keyword evidence="1" id="KW-0472">Membrane</keyword>
<dbReference type="InterPro" id="IPR032531">
    <property type="entry name" value="DUF4956"/>
</dbReference>
<protein>
    <submittedName>
        <fullName evidence="2">DUF4956 domain-containing protein</fullName>
    </submittedName>
</protein>
<comment type="caution">
    <text evidence="2">The sequence shown here is derived from an EMBL/GenBank/DDBJ whole genome shotgun (WGS) entry which is preliminary data.</text>
</comment>
<dbReference type="Pfam" id="PF16316">
    <property type="entry name" value="DUF4956"/>
    <property type="match status" value="1"/>
</dbReference>
<dbReference type="Proteomes" id="UP001652432">
    <property type="component" value="Unassembled WGS sequence"/>
</dbReference>
<organism evidence="2 3">
    <name type="scientific">Suilimivivens aceti</name>
    <dbReference type="NCBI Taxonomy" id="2981774"/>
    <lineage>
        <taxon>Bacteria</taxon>
        <taxon>Bacillati</taxon>
        <taxon>Bacillota</taxon>
        <taxon>Clostridia</taxon>
        <taxon>Lachnospirales</taxon>
        <taxon>Lachnospiraceae</taxon>
        <taxon>Suilimivivens</taxon>
    </lineage>
</organism>
<evidence type="ECO:0000256" key="1">
    <source>
        <dbReference type="SAM" id="Phobius"/>
    </source>
</evidence>
<dbReference type="RefSeq" id="WP_262572347.1">
    <property type="nucleotide sequence ID" value="NZ_JAOQKJ010000001.1"/>
</dbReference>
<keyword evidence="1" id="KW-1133">Transmembrane helix</keyword>
<dbReference type="EMBL" id="JAOQKJ010000001">
    <property type="protein sequence ID" value="MCU6743016.1"/>
    <property type="molecule type" value="Genomic_DNA"/>
</dbReference>
<evidence type="ECO:0000313" key="3">
    <source>
        <dbReference type="Proteomes" id="UP001652432"/>
    </source>
</evidence>
<proteinExistence type="predicted"/>
<sequence length="224" mass="24590">MSTKDVIKKSVLEGFSYTDLSTEKIIITLLITFAIGVYIFFIYKRITKSAFYFKNFNISMAVISVVTAGIILAMQSSIVISLGMVGALSIVRFRTAIKDPMDLLFLFWSIGTGIICGAGLYKIAIILAILVTIGILILDMIPLKTSAYLLIVNGDCGCSDGKISDIAAKYGKLRLRSKNVNKNGIDMIFEIRFKGNDNGIIEELMKVEGIQNVSLLVHDGEVKN</sequence>
<gene>
    <name evidence="2" type="ORF">OCV77_00610</name>
</gene>
<feature type="transmembrane region" description="Helical" evidence="1">
    <location>
        <begin position="105"/>
        <end position="138"/>
    </location>
</feature>
<name>A0ABT2SZ87_9FIRM</name>
<accession>A0ABT2SZ87</accession>
<keyword evidence="3" id="KW-1185">Reference proteome</keyword>
<evidence type="ECO:0000313" key="2">
    <source>
        <dbReference type="EMBL" id="MCU6743016.1"/>
    </source>
</evidence>
<feature type="transmembrane region" description="Helical" evidence="1">
    <location>
        <begin position="55"/>
        <end position="85"/>
    </location>
</feature>
<keyword evidence="1" id="KW-0812">Transmembrane</keyword>